<evidence type="ECO:0000313" key="1">
    <source>
        <dbReference type="EMBL" id="KAJ9082546.1"/>
    </source>
</evidence>
<dbReference type="EMBL" id="QTSX02001429">
    <property type="protein sequence ID" value="KAJ9082546.1"/>
    <property type="molecule type" value="Genomic_DNA"/>
</dbReference>
<dbReference type="Proteomes" id="UP001165960">
    <property type="component" value="Unassembled WGS sequence"/>
</dbReference>
<keyword evidence="2" id="KW-1185">Reference proteome</keyword>
<accession>A0ACC2U7B6</accession>
<sequence length="155" mass="17304">MPDTGFSGNALHQVLVDNVHMIQTHSKVQASQEATKKVYKSYSCQLLENTPDTEPQRLSDATPLRGVNVAIPMEIMKDQHPELCDIIVKFLFTDNNLDIHLVNKIDSSYPECTYADIFVNKLKVQAIINTGAPINIVSSKLVQQMGLALDNDHKK</sequence>
<gene>
    <name evidence="1" type="ORF">DSO57_1003704</name>
</gene>
<evidence type="ECO:0000313" key="2">
    <source>
        <dbReference type="Proteomes" id="UP001165960"/>
    </source>
</evidence>
<name>A0ACC2U7B6_9FUNG</name>
<organism evidence="1 2">
    <name type="scientific">Entomophthora muscae</name>
    <dbReference type="NCBI Taxonomy" id="34485"/>
    <lineage>
        <taxon>Eukaryota</taxon>
        <taxon>Fungi</taxon>
        <taxon>Fungi incertae sedis</taxon>
        <taxon>Zoopagomycota</taxon>
        <taxon>Entomophthoromycotina</taxon>
        <taxon>Entomophthoromycetes</taxon>
        <taxon>Entomophthorales</taxon>
        <taxon>Entomophthoraceae</taxon>
        <taxon>Entomophthora</taxon>
    </lineage>
</organism>
<reference evidence="1" key="1">
    <citation type="submission" date="2022-04" db="EMBL/GenBank/DDBJ databases">
        <title>Genome of the entomopathogenic fungus Entomophthora muscae.</title>
        <authorList>
            <person name="Elya C."/>
            <person name="Lovett B.R."/>
            <person name="Lee E."/>
            <person name="Macias A.M."/>
            <person name="Hajek A.E."/>
            <person name="De Bivort B.L."/>
            <person name="Kasson M.T."/>
            <person name="De Fine Licht H.H."/>
            <person name="Stajich J.E."/>
        </authorList>
    </citation>
    <scope>NUCLEOTIDE SEQUENCE</scope>
    <source>
        <strain evidence="1">Berkeley</strain>
    </source>
</reference>
<proteinExistence type="predicted"/>
<protein>
    <submittedName>
        <fullName evidence="1">Uncharacterized protein</fullName>
    </submittedName>
</protein>
<comment type="caution">
    <text evidence="1">The sequence shown here is derived from an EMBL/GenBank/DDBJ whole genome shotgun (WGS) entry which is preliminary data.</text>
</comment>